<sequence length="78" mass="8667">MVSQYIIRVILLMTGLICTFVLSSPLEALSPWSPGLNTICPLTVDPSSSHRPTSDAATRTMCRQRWISLLWLTAVDSF</sequence>
<name>A0A3P6QJ14_DIBLA</name>
<organism evidence="2 3">
    <name type="scientific">Dibothriocephalus latus</name>
    <name type="common">Fish tapeworm</name>
    <name type="synonym">Diphyllobothrium latum</name>
    <dbReference type="NCBI Taxonomy" id="60516"/>
    <lineage>
        <taxon>Eukaryota</taxon>
        <taxon>Metazoa</taxon>
        <taxon>Spiralia</taxon>
        <taxon>Lophotrochozoa</taxon>
        <taxon>Platyhelminthes</taxon>
        <taxon>Cestoda</taxon>
        <taxon>Eucestoda</taxon>
        <taxon>Diphyllobothriidea</taxon>
        <taxon>Diphyllobothriidae</taxon>
        <taxon>Dibothriocephalus</taxon>
    </lineage>
</organism>
<evidence type="ECO:0000256" key="1">
    <source>
        <dbReference type="SAM" id="SignalP"/>
    </source>
</evidence>
<gene>
    <name evidence="2" type="ORF">DILT_LOCUS1839</name>
</gene>
<proteinExistence type="predicted"/>
<dbReference type="Proteomes" id="UP000281553">
    <property type="component" value="Unassembled WGS sequence"/>
</dbReference>
<keyword evidence="3" id="KW-1185">Reference proteome</keyword>
<protein>
    <recommendedName>
        <fullName evidence="4">Secreted protein</fullName>
    </recommendedName>
</protein>
<feature type="non-terminal residue" evidence="2">
    <location>
        <position position="78"/>
    </location>
</feature>
<evidence type="ECO:0000313" key="3">
    <source>
        <dbReference type="Proteomes" id="UP000281553"/>
    </source>
</evidence>
<dbReference type="OrthoDB" id="6225302at2759"/>
<accession>A0A3P6QJ14</accession>
<keyword evidence="1" id="KW-0732">Signal</keyword>
<evidence type="ECO:0000313" key="2">
    <source>
        <dbReference type="EMBL" id="VDK51216.1"/>
    </source>
</evidence>
<dbReference type="AlphaFoldDB" id="A0A3P6QJ14"/>
<evidence type="ECO:0008006" key="4">
    <source>
        <dbReference type="Google" id="ProtNLM"/>
    </source>
</evidence>
<feature type="signal peptide" evidence="1">
    <location>
        <begin position="1"/>
        <end position="23"/>
    </location>
</feature>
<reference evidence="2 3" key="1">
    <citation type="submission" date="2018-11" db="EMBL/GenBank/DDBJ databases">
        <authorList>
            <consortium name="Pathogen Informatics"/>
        </authorList>
    </citation>
    <scope>NUCLEOTIDE SEQUENCE [LARGE SCALE GENOMIC DNA]</scope>
</reference>
<dbReference type="EMBL" id="UYRU01015499">
    <property type="protein sequence ID" value="VDK51216.1"/>
    <property type="molecule type" value="Genomic_DNA"/>
</dbReference>
<feature type="chain" id="PRO_5018013504" description="Secreted protein" evidence="1">
    <location>
        <begin position="24"/>
        <end position="78"/>
    </location>
</feature>